<keyword evidence="1" id="KW-0812">Transmembrane</keyword>
<keyword evidence="1" id="KW-1133">Transmembrane helix</keyword>
<keyword evidence="3" id="KW-1185">Reference proteome</keyword>
<evidence type="ECO:0000313" key="2">
    <source>
        <dbReference type="EMBL" id="MCH4563496.1"/>
    </source>
</evidence>
<feature type="transmembrane region" description="Helical" evidence="1">
    <location>
        <begin position="142"/>
        <end position="159"/>
    </location>
</feature>
<dbReference type="RefSeq" id="WP_240568182.1">
    <property type="nucleotide sequence ID" value="NZ_JAKVPY010000010.1"/>
</dbReference>
<feature type="transmembrane region" description="Helical" evidence="1">
    <location>
        <begin position="183"/>
        <end position="208"/>
    </location>
</feature>
<accession>A0ABS9RUG0</accession>
<name>A0ABS9RUG0_9GAMM</name>
<protein>
    <recommendedName>
        <fullName evidence="4">Membrane-associated protein</fullName>
    </recommendedName>
</protein>
<keyword evidence="1" id="KW-0472">Membrane</keyword>
<gene>
    <name evidence="2" type="ORF">MKP05_10175</name>
</gene>
<proteinExistence type="predicted"/>
<evidence type="ECO:0000256" key="1">
    <source>
        <dbReference type="SAM" id="Phobius"/>
    </source>
</evidence>
<evidence type="ECO:0008006" key="4">
    <source>
        <dbReference type="Google" id="ProtNLM"/>
    </source>
</evidence>
<dbReference type="Proteomes" id="UP001202117">
    <property type="component" value="Unassembled WGS sequence"/>
</dbReference>
<organism evidence="2 3">
    <name type="scientific">Halomonas flagellata</name>
    <dbReference type="NCBI Taxonomy" id="2920385"/>
    <lineage>
        <taxon>Bacteria</taxon>
        <taxon>Pseudomonadati</taxon>
        <taxon>Pseudomonadota</taxon>
        <taxon>Gammaproteobacteria</taxon>
        <taxon>Oceanospirillales</taxon>
        <taxon>Halomonadaceae</taxon>
        <taxon>Halomonas</taxon>
    </lineage>
</organism>
<reference evidence="2 3" key="1">
    <citation type="submission" date="2022-02" db="EMBL/GenBank/DDBJ databases">
        <title>Halomonas fukangensis sp. nov., a halophilic bacterium isolated from a bulk soil of Kalidium foliatum at Fukang.</title>
        <authorList>
            <person name="Huang Y."/>
        </authorList>
    </citation>
    <scope>NUCLEOTIDE SEQUENCE [LARGE SCALE GENOMIC DNA]</scope>
    <source>
        <strain evidence="2 3">EGI 63088</strain>
    </source>
</reference>
<feature type="transmembrane region" description="Helical" evidence="1">
    <location>
        <begin position="47"/>
        <end position="63"/>
    </location>
</feature>
<evidence type="ECO:0000313" key="3">
    <source>
        <dbReference type="Proteomes" id="UP001202117"/>
    </source>
</evidence>
<sequence length="217" mass="24955">MPDDAHTRLTGGRRPRAGLPLWLKLAFTAWILGWAPTYWVLLGPQNYFWLCNLANFLILVGLWREHRLLLSMQWLAVSLVGSLWAVDVGTAWLTGMHPIGGTEYMFDENQPLLTRMMSLYHLILPPVAGFALWRLGYDRRALAWQTGLTWLVVPLSYVFTDPERNINWVHGPFGQPQDSLDPLVYLAGLTLLWPVAVYLPVHLLMIGLQHWRARHRP</sequence>
<feature type="transmembrane region" description="Helical" evidence="1">
    <location>
        <begin position="21"/>
        <end position="41"/>
    </location>
</feature>
<feature type="transmembrane region" description="Helical" evidence="1">
    <location>
        <begin position="75"/>
        <end position="97"/>
    </location>
</feature>
<dbReference type="EMBL" id="JAKVPY010000010">
    <property type="protein sequence ID" value="MCH4563496.1"/>
    <property type="molecule type" value="Genomic_DNA"/>
</dbReference>
<feature type="transmembrane region" description="Helical" evidence="1">
    <location>
        <begin position="117"/>
        <end position="135"/>
    </location>
</feature>
<comment type="caution">
    <text evidence="2">The sequence shown here is derived from an EMBL/GenBank/DDBJ whole genome shotgun (WGS) entry which is preliminary data.</text>
</comment>